<dbReference type="Gene3D" id="1.10.150.690">
    <property type="entry name" value="DUF2063"/>
    <property type="match status" value="1"/>
</dbReference>
<keyword evidence="3" id="KW-1185">Reference proteome</keyword>
<dbReference type="GO" id="GO:0003677">
    <property type="term" value="F:DNA binding"/>
    <property type="evidence" value="ECO:0007669"/>
    <property type="project" value="UniProtKB-KW"/>
</dbReference>
<organism evidence="2 3">
    <name type="scientific">Sphingomonas sediminicola</name>
    <dbReference type="NCBI Taxonomy" id="386874"/>
    <lineage>
        <taxon>Bacteria</taxon>
        <taxon>Pseudomonadati</taxon>
        <taxon>Pseudomonadota</taxon>
        <taxon>Alphaproteobacteria</taxon>
        <taxon>Sphingomonadales</taxon>
        <taxon>Sphingomonadaceae</taxon>
        <taxon>Sphingomonas</taxon>
    </lineage>
</organism>
<protein>
    <submittedName>
        <fullName evidence="2">DNA-binding domain-containing protein</fullName>
    </submittedName>
</protein>
<dbReference type="Pfam" id="PF09836">
    <property type="entry name" value="DUF2063"/>
    <property type="match status" value="1"/>
</dbReference>
<dbReference type="RefSeq" id="WP_187708879.1">
    <property type="nucleotide sequence ID" value="NZ_CP060782.1"/>
</dbReference>
<accession>A0ABX6T7V3</accession>
<keyword evidence="2" id="KW-0238">DNA-binding</keyword>
<dbReference type="InterPro" id="IPR018640">
    <property type="entry name" value="DUF2063"/>
</dbReference>
<proteinExistence type="predicted"/>
<name>A0ABX6T7V3_9SPHN</name>
<evidence type="ECO:0000313" key="3">
    <source>
        <dbReference type="Proteomes" id="UP000516105"/>
    </source>
</evidence>
<evidence type="ECO:0000313" key="2">
    <source>
        <dbReference type="EMBL" id="QNP45926.1"/>
    </source>
</evidence>
<feature type="domain" description="Putative DNA-binding" evidence="1">
    <location>
        <begin position="8"/>
        <end position="84"/>
    </location>
</feature>
<dbReference type="Proteomes" id="UP000516105">
    <property type="component" value="Chromosome"/>
</dbReference>
<dbReference type="InterPro" id="IPR044922">
    <property type="entry name" value="DUF2063_N_sf"/>
</dbReference>
<evidence type="ECO:0000259" key="1">
    <source>
        <dbReference type="Pfam" id="PF09836"/>
    </source>
</evidence>
<sequence>MLPDLIAFQRQFVAAIDRPATGPLAVYRNTVIHGAVEALRSNYPVVEQIVGEEMFEAIAVEYSTAHPPKSPVLALYGDEFADWISEQPWIADLSYLTDVARVERLHVESLMAADEEPLVAAGNLELSCLRLNLHPAVRFNWLQTPAMSIWLAHQRPLPSTIEPEWKPEGALFARPSPFEMHTPRIGAAAHRILFGIRLGEHVGQSLAAAARLYPDENGEAIFVSLLNLGVFAQPLPGRN</sequence>
<reference evidence="2 3" key="1">
    <citation type="submission" date="2020-08" db="EMBL/GenBank/DDBJ databases">
        <title>Genome sequence of Sphingomonas sediminicola KACC 15039T.</title>
        <authorList>
            <person name="Hyun D.-W."/>
            <person name="Bae J.-W."/>
        </authorList>
    </citation>
    <scope>NUCLEOTIDE SEQUENCE [LARGE SCALE GENOMIC DNA]</scope>
    <source>
        <strain evidence="2 3">KACC 15039</strain>
    </source>
</reference>
<gene>
    <name evidence="2" type="ORF">H9L14_01060</name>
</gene>
<dbReference type="EMBL" id="CP060782">
    <property type="protein sequence ID" value="QNP45926.1"/>
    <property type="molecule type" value="Genomic_DNA"/>
</dbReference>